<name>A0AAD7ARV4_9AGAR</name>
<dbReference type="EMBL" id="JARIHO010000002">
    <property type="protein sequence ID" value="KAJ7366809.1"/>
    <property type="molecule type" value="Genomic_DNA"/>
</dbReference>
<dbReference type="AlphaFoldDB" id="A0AAD7ARV4"/>
<sequence length="75" mass="8324">SSESIAHRQLNAIRDPVERLPFDISSEIFLQCLPSSKYSESTVFPPKPRPLTAPMLLLNICNAWTGVALSTPALW</sequence>
<keyword evidence="2" id="KW-1185">Reference proteome</keyword>
<protein>
    <recommendedName>
        <fullName evidence="3">F-box domain-containing protein</fullName>
    </recommendedName>
</protein>
<gene>
    <name evidence="1" type="ORF">DFH08DRAFT_663894</name>
</gene>
<feature type="non-terminal residue" evidence="1">
    <location>
        <position position="75"/>
    </location>
</feature>
<evidence type="ECO:0008006" key="3">
    <source>
        <dbReference type="Google" id="ProtNLM"/>
    </source>
</evidence>
<reference evidence="1" key="1">
    <citation type="submission" date="2023-03" db="EMBL/GenBank/DDBJ databases">
        <title>Massive genome expansion in bonnet fungi (Mycena s.s.) driven by repeated elements and novel gene families across ecological guilds.</title>
        <authorList>
            <consortium name="Lawrence Berkeley National Laboratory"/>
            <person name="Harder C.B."/>
            <person name="Miyauchi S."/>
            <person name="Viragh M."/>
            <person name="Kuo A."/>
            <person name="Thoen E."/>
            <person name="Andreopoulos B."/>
            <person name="Lu D."/>
            <person name="Skrede I."/>
            <person name="Drula E."/>
            <person name="Henrissat B."/>
            <person name="Morin E."/>
            <person name="Kohler A."/>
            <person name="Barry K."/>
            <person name="LaButti K."/>
            <person name="Morin E."/>
            <person name="Salamov A."/>
            <person name="Lipzen A."/>
            <person name="Mereny Z."/>
            <person name="Hegedus B."/>
            <person name="Baldrian P."/>
            <person name="Stursova M."/>
            <person name="Weitz H."/>
            <person name="Taylor A."/>
            <person name="Grigoriev I.V."/>
            <person name="Nagy L.G."/>
            <person name="Martin F."/>
            <person name="Kauserud H."/>
        </authorList>
    </citation>
    <scope>NUCLEOTIDE SEQUENCE</scope>
    <source>
        <strain evidence="1">CBHHK002</strain>
    </source>
</reference>
<evidence type="ECO:0000313" key="1">
    <source>
        <dbReference type="EMBL" id="KAJ7366809.1"/>
    </source>
</evidence>
<comment type="caution">
    <text evidence="1">The sequence shown here is derived from an EMBL/GenBank/DDBJ whole genome shotgun (WGS) entry which is preliminary data.</text>
</comment>
<proteinExistence type="predicted"/>
<dbReference type="Proteomes" id="UP001218218">
    <property type="component" value="Unassembled WGS sequence"/>
</dbReference>
<organism evidence="1 2">
    <name type="scientific">Mycena albidolilacea</name>
    <dbReference type="NCBI Taxonomy" id="1033008"/>
    <lineage>
        <taxon>Eukaryota</taxon>
        <taxon>Fungi</taxon>
        <taxon>Dikarya</taxon>
        <taxon>Basidiomycota</taxon>
        <taxon>Agaricomycotina</taxon>
        <taxon>Agaricomycetes</taxon>
        <taxon>Agaricomycetidae</taxon>
        <taxon>Agaricales</taxon>
        <taxon>Marasmiineae</taxon>
        <taxon>Mycenaceae</taxon>
        <taxon>Mycena</taxon>
    </lineage>
</organism>
<accession>A0AAD7ARV4</accession>
<feature type="non-terminal residue" evidence="1">
    <location>
        <position position="1"/>
    </location>
</feature>
<evidence type="ECO:0000313" key="2">
    <source>
        <dbReference type="Proteomes" id="UP001218218"/>
    </source>
</evidence>